<dbReference type="AlphaFoldDB" id="A0A1V1PFN4"/>
<protein>
    <submittedName>
        <fullName evidence="1">Cytoplasmic protein</fullName>
    </submittedName>
</protein>
<reference evidence="2" key="1">
    <citation type="submission" date="2012-11" db="EMBL/GenBank/DDBJ databases">
        <authorList>
            <person name="Lucero-Rivera Y.E."/>
            <person name="Tovar-Ramirez D."/>
        </authorList>
    </citation>
    <scope>NUCLEOTIDE SEQUENCE [LARGE SCALE GENOMIC DNA]</scope>
    <source>
        <strain evidence="2">Araruama</strain>
    </source>
</reference>
<gene>
    <name evidence="1" type="ORF">OMM_00745</name>
</gene>
<proteinExistence type="predicted"/>
<dbReference type="Proteomes" id="UP000189670">
    <property type="component" value="Unassembled WGS sequence"/>
</dbReference>
<sequence length="166" mass="19235">MLNNCHKSIPKSNSTRILSQSDTQFMMLDRITEIHSDGLTGIKQFSHALPYLAIESCAQLGAFHIRYRVGFCRHIFLGKVKHFDLWPTNQLHGIFTITGTCVSESSDAYLYKIQFADHMRSTDGNFLFGAADYDVRFDEKRLKQHYHDMFERLWADQSYISSSLNE</sequence>
<evidence type="ECO:0000313" key="1">
    <source>
        <dbReference type="EMBL" id="ETR73701.1"/>
    </source>
</evidence>
<dbReference type="EMBL" id="ATBP01000042">
    <property type="protein sequence ID" value="ETR73701.1"/>
    <property type="molecule type" value="Genomic_DNA"/>
</dbReference>
<accession>A0A1V1PFN4</accession>
<evidence type="ECO:0000313" key="2">
    <source>
        <dbReference type="Proteomes" id="UP000189670"/>
    </source>
</evidence>
<comment type="caution">
    <text evidence="1">The sequence shown here is derived from an EMBL/GenBank/DDBJ whole genome shotgun (WGS) entry which is preliminary data.</text>
</comment>
<name>A0A1V1PFN4_9BACT</name>
<organism evidence="1 2">
    <name type="scientific">Candidatus Magnetoglobus multicellularis str. Araruama</name>
    <dbReference type="NCBI Taxonomy" id="890399"/>
    <lineage>
        <taxon>Bacteria</taxon>
        <taxon>Pseudomonadati</taxon>
        <taxon>Thermodesulfobacteriota</taxon>
        <taxon>Desulfobacteria</taxon>
        <taxon>Desulfobacterales</taxon>
        <taxon>Desulfobacteraceae</taxon>
        <taxon>Candidatus Magnetoglobus</taxon>
    </lineage>
</organism>